<reference evidence="1 2" key="1">
    <citation type="submission" date="2018-08" db="EMBL/GenBank/DDBJ databases">
        <title>Crown Gall in kiwifruit.</title>
        <authorList>
            <person name="Visnovsky S.B."/>
            <person name="Pitman A.R."/>
        </authorList>
    </citation>
    <scope>NUCLEOTIDE SEQUENCE [LARGE SCALE GENOMIC DNA]</scope>
    <source>
        <strain evidence="1 2">SBV_302_78_2</strain>
    </source>
</reference>
<evidence type="ECO:0000313" key="2">
    <source>
        <dbReference type="Proteomes" id="UP000473658"/>
    </source>
</evidence>
<proteinExistence type="predicted"/>
<protein>
    <submittedName>
        <fullName evidence="1">Uncharacterized protein</fullName>
    </submittedName>
</protein>
<sequence>MQAGRTFMREIEGIKEAMKLLEPYWTDIEDDFLHHNTRFLELAATDHDILGRVLRSHLVVENFLNSYLQATFGFDDLDDLRLSFAQKAKMLPSAQASAAFIRPGVIQLNKIRNKFGHTLTHAIELAEINLITQILDIARPSTTFAEPIEAIEAFAPIACAFLSVPPKHLEEAFLEAFKTVRWES</sequence>
<gene>
    <name evidence="1" type="ORF">DXM27_07340</name>
</gene>
<comment type="caution">
    <text evidence="1">The sequence shown here is derived from an EMBL/GenBank/DDBJ whole genome shotgun (WGS) entry which is preliminary data.</text>
</comment>
<accession>A0AA88F6C1</accession>
<evidence type="ECO:0000313" key="1">
    <source>
        <dbReference type="EMBL" id="KAA3502770.1"/>
    </source>
</evidence>
<dbReference type="EMBL" id="QRFF01000002">
    <property type="protein sequence ID" value="KAA3502770.1"/>
    <property type="molecule type" value="Genomic_DNA"/>
</dbReference>
<dbReference type="Proteomes" id="UP000473658">
    <property type="component" value="Unassembled WGS sequence"/>
</dbReference>
<name>A0AA88F6C1_RHIRH</name>
<dbReference type="AlphaFoldDB" id="A0AA88F6C1"/>
<organism evidence="1 2">
    <name type="scientific">Rhizobium rhizogenes</name>
    <name type="common">Agrobacterium rhizogenes</name>
    <dbReference type="NCBI Taxonomy" id="359"/>
    <lineage>
        <taxon>Bacteria</taxon>
        <taxon>Pseudomonadati</taxon>
        <taxon>Pseudomonadota</taxon>
        <taxon>Alphaproteobacteria</taxon>
        <taxon>Hyphomicrobiales</taxon>
        <taxon>Rhizobiaceae</taxon>
        <taxon>Rhizobium/Agrobacterium group</taxon>
        <taxon>Rhizobium</taxon>
    </lineage>
</organism>